<keyword evidence="4" id="KW-0328">Glycosyltransferase</keyword>
<dbReference type="AlphaFoldDB" id="A0A518EXW1"/>
<organism evidence="4 5">
    <name type="scientific">Saltatorellus ferox</name>
    <dbReference type="NCBI Taxonomy" id="2528018"/>
    <lineage>
        <taxon>Bacteria</taxon>
        <taxon>Pseudomonadati</taxon>
        <taxon>Planctomycetota</taxon>
        <taxon>Planctomycetia</taxon>
        <taxon>Planctomycetia incertae sedis</taxon>
        <taxon>Saltatorellus</taxon>
    </lineage>
</organism>
<evidence type="ECO:0000313" key="5">
    <source>
        <dbReference type="Proteomes" id="UP000320390"/>
    </source>
</evidence>
<dbReference type="Pfam" id="PF00534">
    <property type="entry name" value="Glycos_transf_1"/>
    <property type="match status" value="1"/>
</dbReference>
<accession>A0A518EXW1</accession>
<dbReference type="RefSeq" id="WP_419190494.1">
    <property type="nucleotide sequence ID" value="NZ_CP036434.1"/>
</dbReference>
<dbReference type="Gene3D" id="3.40.50.2000">
    <property type="entry name" value="Glycogen Phosphorylase B"/>
    <property type="match status" value="2"/>
</dbReference>
<dbReference type="PANTHER" id="PTHR46401:SF2">
    <property type="entry name" value="GLYCOSYLTRANSFERASE WBBK-RELATED"/>
    <property type="match status" value="1"/>
</dbReference>
<sequence>MRIALDLSPVSRPFPLGVQRVVRSALGALEARGDVDIVPILPPEGISLALWRQTKLVREASRGRADVLHSWTSAFPLRAPMPVVQTVHEAPWRHGAGENAGAVHRLWARLGRSRAALVITPSATVAHDLGSHLKLRVVPWGVGPEFSGPATIGREELATALPGLPGRPFVLCLGGTRPKKRLDLLLAATEAARTPVVCTGLATSEATALGGRHPHLILTGVVPERLVPALLRAAGCAAVLSTSEGFGLPTLEALAAGTPVVVARDSVQAETAAGFGFEVDAQSPEDVAAGIAAALESSADDPRRGKGMAHARTFTWERTADALVSHWRSLV</sequence>
<evidence type="ECO:0000313" key="4">
    <source>
        <dbReference type="EMBL" id="QDV08922.1"/>
    </source>
</evidence>
<proteinExistence type="predicted"/>
<gene>
    <name evidence="4" type="primary">mshA_6</name>
    <name evidence="4" type="ORF">Poly30_44770</name>
</gene>
<evidence type="ECO:0000259" key="2">
    <source>
        <dbReference type="Pfam" id="PF00534"/>
    </source>
</evidence>
<dbReference type="SUPFAM" id="SSF53756">
    <property type="entry name" value="UDP-Glycosyltransferase/glycogen phosphorylase"/>
    <property type="match status" value="1"/>
</dbReference>
<reference evidence="4 5" key="1">
    <citation type="submission" date="2019-02" db="EMBL/GenBank/DDBJ databases">
        <title>Deep-cultivation of Planctomycetes and their phenomic and genomic characterization uncovers novel biology.</title>
        <authorList>
            <person name="Wiegand S."/>
            <person name="Jogler M."/>
            <person name="Boedeker C."/>
            <person name="Pinto D."/>
            <person name="Vollmers J."/>
            <person name="Rivas-Marin E."/>
            <person name="Kohn T."/>
            <person name="Peeters S.H."/>
            <person name="Heuer A."/>
            <person name="Rast P."/>
            <person name="Oberbeckmann S."/>
            <person name="Bunk B."/>
            <person name="Jeske O."/>
            <person name="Meyerdierks A."/>
            <person name="Storesund J.E."/>
            <person name="Kallscheuer N."/>
            <person name="Luecker S."/>
            <person name="Lage O.M."/>
            <person name="Pohl T."/>
            <person name="Merkel B.J."/>
            <person name="Hornburger P."/>
            <person name="Mueller R.-W."/>
            <person name="Bruemmer F."/>
            <person name="Labrenz M."/>
            <person name="Spormann A.M."/>
            <person name="Op den Camp H."/>
            <person name="Overmann J."/>
            <person name="Amann R."/>
            <person name="Jetten M.S.M."/>
            <person name="Mascher T."/>
            <person name="Medema M.H."/>
            <person name="Devos D.P."/>
            <person name="Kaster A.-K."/>
            <person name="Ovreas L."/>
            <person name="Rohde M."/>
            <person name="Galperin M.Y."/>
            <person name="Jogler C."/>
        </authorList>
    </citation>
    <scope>NUCLEOTIDE SEQUENCE [LARGE SCALE GENOMIC DNA]</scope>
    <source>
        <strain evidence="4 5">Poly30</strain>
    </source>
</reference>
<dbReference type="GO" id="GO:0009103">
    <property type="term" value="P:lipopolysaccharide biosynthetic process"/>
    <property type="evidence" value="ECO:0007669"/>
    <property type="project" value="TreeGrafter"/>
</dbReference>
<feature type="domain" description="Glycosyltransferase subfamily 4-like N-terminal" evidence="3">
    <location>
        <begin position="33"/>
        <end position="145"/>
    </location>
</feature>
<evidence type="ECO:0000259" key="3">
    <source>
        <dbReference type="Pfam" id="PF13439"/>
    </source>
</evidence>
<dbReference type="EC" id="2.4.1.250" evidence="4"/>
<dbReference type="Pfam" id="PF13439">
    <property type="entry name" value="Glyco_transf_4"/>
    <property type="match status" value="1"/>
</dbReference>
<keyword evidence="1 4" id="KW-0808">Transferase</keyword>
<dbReference type="EMBL" id="CP036434">
    <property type="protein sequence ID" value="QDV08922.1"/>
    <property type="molecule type" value="Genomic_DNA"/>
</dbReference>
<protein>
    <submittedName>
        <fullName evidence="4">D-inositol 3-phosphate glycosyltransferase</fullName>
        <ecNumber evidence="4">2.4.1.250</ecNumber>
    </submittedName>
</protein>
<keyword evidence="5" id="KW-1185">Reference proteome</keyword>
<dbReference type="GO" id="GO:0102710">
    <property type="term" value="F:D-inositol-3-phosphate glycosyltransferase activity"/>
    <property type="evidence" value="ECO:0007669"/>
    <property type="project" value="UniProtKB-EC"/>
</dbReference>
<name>A0A518EXW1_9BACT</name>
<feature type="domain" description="Glycosyl transferase family 1" evidence="2">
    <location>
        <begin position="166"/>
        <end position="298"/>
    </location>
</feature>
<evidence type="ECO:0000256" key="1">
    <source>
        <dbReference type="ARBA" id="ARBA00022679"/>
    </source>
</evidence>
<dbReference type="InterPro" id="IPR028098">
    <property type="entry name" value="Glyco_trans_4-like_N"/>
</dbReference>
<dbReference type="Proteomes" id="UP000320390">
    <property type="component" value="Chromosome"/>
</dbReference>
<dbReference type="InterPro" id="IPR001296">
    <property type="entry name" value="Glyco_trans_1"/>
</dbReference>
<dbReference type="PANTHER" id="PTHR46401">
    <property type="entry name" value="GLYCOSYLTRANSFERASE WBBK-RELATED"/>
    <property type="match status" value="1"/>
</dbReference>